<dbReference type="Pfam" id="PF01582">
    <property type="entry name" value="TIR"/>
    <property type="match status" value="1"/>
</dbReference>
<dbReference type="SUPFAM" id="SSF52540">
    <property type="entry name" value="P-loop containing nucleoside triphosphate hydrolases"/>
    <property type="match status" value="1"/>
</dbReference>
<dbReference type="Gene3D" id="3.40.50.10140">
    <property type="entry name" value="Toll/interleukin-1 receptor homology (TIR) domain"/>
    <property type="match status" value="1"/>
</dbReference>
<accession>A0A8X7RN81</accession>
<dbReference type="PANTHER" id="PTHR11017">
    <property type="entry name" value="LEUCINE-RICH REPEAT-CONTAINING PROTEIN"/>
    <property type="match status" value="1"/>
</dbReference>
<evidence type="ECO:0000256" key="6">
    <source>
        <dbReference type="SAM" id="MobiDB-lite"/>
    </source>
</evidence>
<feature type="region of interest" description="Disordered" evidence="6">
    <location>
        <begin position="1"/>
        <end position="26"/>
    </location>
</feature>
<gene>
    <name evidence="8" type="ORF">Bca52824_037899</name>
</gene>
<dbReference type="AlphaFoldDB" id="A0A8X7RN81"/>
<dbReference type="Pfam" id="PF00931">
    <property type="entry name" value="NB-ARC"/>
    <property type="match status" value="1"/>
</dbReference>
<comment type="caution">
    <text evidence="8">The sequence shown here is derived from an EMBL/GenBank/DDBJ whole genome shotgun (WGS) entry which is preliminary data.</text>
</comment>
<dbReference type="InterPro" id="IPR032675">
    <property type="entry name" value="LRR_dom_sf"/>
</dbReference>
<sequence>MFFNRKSRSHQENKTMASSSLTLPSPPSSLPRNWIHHAFPSFHGADVHENFLSHLVKEFRSKAIDLFIDNDNIERSKSIGPALIEAIRGSRIAIVLLSKNYASSTWCLNELVEIIKCKEEFGQTVMPLFYKVDPTDVKKQTGDFGKVFKKTCKGKQREEIRRWKHALMEVAQILLVIPLFRKTEVEMIAAIVTDVLNKLNLSAPCSDFDSLVGMESHMTIMGPLLRLDFDEVRKIGILGPPGIGKTAIARSLFIRYSQDFQLSVFIDNIKTKYAIPASSDDYSAKLYLQEQFMSQLTNEKDIKIPHLGVVKDRLKDKKVLIVLDDVDNLVQLEAMANETLWFGPGSRIIITTQDHRVLKSSRINHIHMVKLPSYLEALQMFCMRAFGQKDPNDGFGMRACEVINLVGKLPLGIRHDWREALPSLRTHLDRDRDILKFSYDALRDEDKRLFLHIACFFNLEPVDIVEGCLAKCFLDVTQGVRVLVEKSLISIEYNRIEMAELLVHFGRNIVREQSDSQPGKHQFLNKPIDIHEVLSDDKSDSGSVIGIDLNEDTECTTERAFERLSNLQFLRIFGKGSTNLAGSEMTCFPSNFNPKFLAKLHLQDSKLEKLWGEIKPLNNLKCMDLRNSSNLEKLPDLSTATNLQKLNLSYCSRLEELPDLSTDTNLQELNLNYCSRLEELPDLSTATNLQKFYLSYCSRLVELSLSIGNAINLQKLDLSHCSRLVKLSLSIGNVINLQKLDLSHCSRLVELSSSIGSAVNLQEINLEYCSSLVRLPFSFENAVNLESMNLKYCSSLVELPFSMRNLGRLSKLELKGCSMLEVNQANINLESLDELDLSDCSSLKSYHESSTDIQELDPWIGRISRLQKLVLKGMKKLTSLQQLPDSVVELDASHCFSLERLDCTFRNPGIHLNFKSCFELNQEAIDLIIHTPMMNITEMNITWKTEFTNHGRL</sequence>
<dbReference type="InterPro" id="IPR003593">
    <property type="entry name" value="AAA+_ATPase"/>
</dbReference>
<proteinExistence type="predicted"/>
<dbReference type="InterPro" id="IPR011713">
    <property type="entry name" value="Leu-rich_rpt_3"/>
</dbReference>
<name>A0A8X7RN81_BRACI</name>
<dbReference type="InterPro" id="IPR044974">
    <property type="entry name" value="Disease_R_plants"/>
</dbReference>
<evidence type="ECO:0000313" key="9">
    <source>
        <dbReference type="Proteomes" id="UP000886595"/>
    </source>
</evidence>
<dbReference type="SMART" id="SM00382">
    <property type="entry name" value="AAA"/>
    <property type="match status" value="1"/>
</dbReference>
<dbReference type="Proteomes" id="UP000886595">
    <property type="component" value="Unassembled WGS sequence"/>
</dbReference>
<organism evidence="8 9">
    <name type="scientific">Brassica carinata</name>
    <name type="common">Ethiopian mustard</name>
    <name type="synonym">Abyssinian cabbage</name>
    <dbReference type="NCBI Taxonomy" id="52824"/>
    <lineage>
        <taxon>Eukaryota</taxon>
        <taxon>Viridiplantae</taxon>
        <taxon>Streptophyta</taxon>
        <taxon>Embryophyta</taxon>
        <taxon>Tracheophyta</taxon>
        <taxon>Spermatophyta</taxon>
        <taxon>Magnoliopsida</taxon>
        <taxon>eudicotyledons</taxon>
        <taxon>Gunneridae</taxon>
        <taxon>Pentapetalae</taxon>
        <taxon>rosids</taxon>
        <taxon>malvids</taxon>
        <taxon>Brassicales</taxon>
        <taxon>Brassicaceae</taxon>
        <taxon>Brassiceae</taxon>
        <taxon>Brassica</taxon>
    </lineage>
</organism>
<evidence type="ECO:0000256" key="3">
    <source>
        <dbReference type="ARBA" id="ARBA00022801"/>
    </source>
</evidence>
<dbReference type="InterPro" id="IPR002182">
    <property type="entry name" value="NB-ARC"/>
</dbReference>
<dbReference type="SUPFAM" id="SSF46785">
    <property type="entry name" value="Winged helix' DNA-binding domain"/>
    <property type="match status" value="1"/>
</dbReference>
<evidence type="ECO:0000256" key="2">
    <source>
        <dbReference type="ARBA" id="ARBA00022737"/>
    </source>
</evidence>
<keyword evidence="4" id="KW-0611">Plant defense</keyword>
<dbReference type="InterPro" id="IPR027417">
    <property type="entry name" value="P-loop_NTPase"/>
</dbReference>
<dbReference type="InterPro" id="IPR035897">
    <property type="entry name" value="Toll_tir_struct_dom_sf"/>
</dbReference>
<evidence type="ECO:0000256" key="4">
    <source>
        <dbReference type="ARBA" id="ARBA00022821"/>
    </source>
</evidence>
<dbReference type="PRINTS" id="PR00364">
    <property type="entry name" value="DISEASERSIST"/>
</dbReference>
<dbReference type="SUPFAM" id="SSF52058">
    <property type="entry name" value="L domain-like"/>
    <property type="match status" value="1"/>
</dbReference>
<keyword evidence="1" id="KW-0433">Leucine-rich repeat</keyword>
<feature type="domain" description="TIR" evidence="7">
    <location>
        <begin position="34"/>
        <end position="199"/>
    </location>
</feature>
<dbReference type="InterPro" id="IPR058192">
    <property type="entry name" value="WHD_ROQ1-like"/>
</dbReference>
<keyword evidence="9" id="KW-1185">Reference proteome</keyword>
<evidence type="ECO:0000256" key="5">
    <source>
        <dbReference type="ARBA" id="ARBA00023027"/>
    </source>
</evidence>
<evidence type="ECO:0000313" key="8">
    <source>
        <dbReference type="EMBL" id="KAG2291230.1"/>
    </source>
</evidence>
<dbReference type="Gene3D" id="3.80.10.10">
    <property type="entry name" value="Ribonuclease Inhibitor"/>
    <property type="match status" value="3"/>
</dbReference>
<keyword evidence="3" id="KW-0378">Hydrolase</keyword>
<protein>
    <recommendedName>
        <fullName evidence="7">TIR domain-containing protein</fullName>
    </recommendedName>
</protein>
<keyword evidence="5" id="KW-0520">NAD</keyword>
<reference evidence="8 9" key="1">
    <citation type="submission" date="2020-02" db="EMBL/GenBank/DDBJ databases">
        <authorList>
            <person name="Ma Q."/>
            <person name="Huang Y."/>
            <person name="Song X."/>
            <person name="Pei D."/>
        </authorList>
    </citation>
    <scope>NUCLEOTIDE SEQUENCE [LARGE SCALE GENOMIC DNA]</scope>
    <source>
        <strain evidence="8">Sxm20200214</strain>
        <tissue evidence="8">Leaf</tissue>
    </source>
</reference>
<evidence type="ECO:0000259" key="7">
    <source>
        <dbReference type="PROSITE" id="PS50104"/>
    </source>
</evidence>
<keyword evidence="2" id="KW-0677">Repeat</keyword>
<evidence type="ECO:0000256" key="1">
    <source>
        <dbReference type="ARBA" id="ARBA00022614"/>
    </source>
</evidence>
<dbReference type="PROSITE" id="PS50104">
    <property type="entry name" value="TIR"/>
    <property type="match status" value="1"/>
</dbReference>
<dbReference type="FunFam" id="3.40.50.10140:FF:000007">
    <property type="entry name" value="Disease resistance protein (TIR-NBS-LRR class)"/>
    <property type="match status" value="1"/>
</dbReference>
<dbReference type="Pfam" id="PF07725">
    <property type="entry name" value="LRR_3"/>
    <property type="match status" value="1"/>
</dbReference>
<dbReference type="Pfam" id="PF23282">
    <property type="entry name" value="WHD_ROQ1"/>
    <property type="match status" value="1"/>
</dbReference>
<dbReference type="PANTHER" id="PTHR11017:SF561">
    <property type="entry name" value="ADP-RIBOSYL CYCLASE_CYCLIC ADP-RIBOSE HYDROLASE"/>
    <property type="match status" value="1"/>
</dbReference>
<dbReference type="GO" id="GO:0006952">
    <property type="term" value="P:defense response"/>
    <property type="evidence" value="ECO:0007669"/>
    <property type="project" value="UniProtKB-KW"/>
</dbReference>
<dbReference type="EMBL" id="JAAMPC010000009">
    <property type="protein sequence ID" value="KAG2291230.1"/>
    <property type="molecule type" value="Genomic_DNA"/>
</dbReference>
<dbReference type="OrthoDB" id="1045849at2759"/>
<dbReference type="FunFam" id="3.40.50.300:FF:001002">
    <property type="entry name" value="Disease resistance protein (TIR-NBS-LRR class)"/>
    <property type="match status" value="1"/>
</dbReference>
<dbReference type="GO" id="GO:0007165">
    <property type="term" value="P:signal transduction"/>
    <property type="evidence" value="ECO:0007669"/>
    <property type="project" value="InterPro"/>
</dbReference>
<dbReference type="InterPro" id="IPR000157">
    <property type="entry name" value="TIR_dom"/>
</dbReference>
<dbReference type="InterPro" id="IPR036390">
    <property type="entry name" value="WH_DNA-bd_sf"/>
</dbReference>
<dbReference type="SMART" id="SM00255">
    <property type="entry name" value="TIR"/>
    <property type="match status" value="1"/>
</dbReference>
<dbReference type="Gene3D" id="3.40.50.300">
    <property type="entry name" value="P-loop containing nucleotide triphosphate hydrolases"/>
    <property type="match status" value="1"/>
</dbReference>
<dbReference type="SUPFAM" id="SSF52200">
    <property type="entry name" value="Toll/Interleukin receptor TIR domain"/>
    <property type="match status" value="1"/>
</dbReference>
<dbReference type="GO" id="GO:0043531">
    <property type="term" value="F:ADP binding"/>
    <property type="evidence" value="ECO:0007669"/>
    <property type="project" value="InterPro"/>
</dbReference>
<dbReference type="GO" id="GO:0016787">
    <property type="term" value="F:hydrolase activity"/>
    <property type="evidence" value="ECO:0007669"/>
    <property type="project" value="UniProtKB-KW"/>
</dbReference>